<accession>A0A498KGM2</accession>
<comment type="caution">
    <text evidence="2">The sequence shown here is derived from an EMBL/GenBank/DDBJ whole genome shotgun (WGS) entry which is preliminary data.</text>
</comment>
<protein>
    <submittedName>
        <fullName evidence="2">Uncharacterized protein</fullName>
    </submittedName>
</protein>
<gene>
    <name evidence="2" type="ORF">DVH24_039189</name>
</gene>
<organism evidence="2 3">
    <name type="scientific">Malus domestica</name>
    <name type="common">Apple</name>
    <name type="synonym">Pyrus malus</name>
    <dbReference type="NCBI Taxonomy" id="3750"/>
    <lineage>
        <taxon>Eukaryota</taxon>
        <taxon>Viridiplantae</taxon>
        <taxon>Streptophyta</taxon>
        <taxon>Embryophyta</taxon>
        <taxon>Tracheophyta</taxon>
        <taxon>Spermatophyta</taxon>
        <taxon>Magnoliopsida</taxon>
        <taxon>eudicotyledons</taxon>
        <taxon>Gunneridae</taxon>
        <taxon>Pentapetalae</taxon>
        <taxon>rosids</taxon>
        <taxon>fabids</taxon>
        <taxon>Rosales</taxon>
        <taxon>Rosaceae</taxon>
        <taxon>Amygdaloideae</taxon>
        <taxon>Maleae</taxon>
        <taxon>Malus</taxon>
    </lineage>
</organism>
<sequence length="374" mass="42075">SGDGSITVQKRTEHEFNDFDRRKGTDRYNRDGGGYDSNLMHRSESLSMSRRSPTEFPKGSRSKDSGSGVLSWQRFRKEFKERIGGKGLKDVRSSTWLNSRDSRSEQSRVRSLGKWGWGGVGFWIGGEVKRLEEREVGQGRGEWVSRRLQNLTPFKPTTILQPRRTFCAKSPANANNGNFPETSVSSYHEQYKQLEKLDFMTATKCSSLLSLRKLNLGIARFPFGTTVLLLPAFPGYVSSFIFGFSCGCTSLSENLFHVTAVCLGAQYARYEITRMVAVKVRLDKLDEALKEIVVESKTQTTSRLTRDHKGSSGKKNVVTWATNTSSSDSSKPSEKDHFGKQGSGNQDRLGKERVNGWHPVPYTSLKDKQGKIER</sequence>
<dbReference type="AlphaFoldDB" id="A0A498KGM2"/>
<dbReference type="PANTHER" id="PTHR36339">
    <property type="entry name" value="F23A5.5"/>
    <property type="match status" value="1"/>
</dbReference>
<feature type="compositionally biased region" description="Basic and acidic residues" evidence="1">
    <location>
        <begin position="365"/>
        <end position="374"/>
    </location>
</feature>
<feature type="region of interest" description="Disordered" evidence="1">
    <location>
        <begin position="300"/>
        <end position="374"/>
    </location>
</feature>
<dbReference type="Proteomes" id="UP000290289">
    <property type="component" value="Chromosome 3"/>
</dbReference>
<feature type="non-terminal residue" evidence="2">
    <location>
        <position position="1"/>
    </location>
</feature>
<proteinExistence type="predicted"/>
<feature type="region of interest" description="Disordered" evidence="1">
    <location>
        <begin position="1"/>
        <end position="69"/>
    </location>
</feature>
<reference evidence="2 3" key="1">
    <citation type="submission" date="2018-10" db="EMBL/GenBank/DDBJ databases">
        <title>A high-quality apple genome assembly.</title>
        <authorList>
            <person name="Hu J."/>
        </authorList>
    </citation>
    <scope>NUCLEOTIDE SEQUENCE [LARGE SCALE GENOMIC DNA]</scope>
    <source>
        <strain evidence="3">cv. HFTH1</strain>
        <tissue evidence="2">Young leaf</tissue>
    </source>
</reference>
<evidence type="ECO:0000313" key="3">
    <source>
        <dbReference type="Proteomes" id="UP000290289"/>
    </source>
</evidence>
<keyword evidence="3" id="KW-1185">Reference proteome</keyword>
<evidence type="ECO:0000313" key="2">
    <source>
        <dbReference type="EMBL" id="RXI04915.1"/>
    </source>
</evidence>
<name>A0A498KGM2_MALDO</name>
<dbReference type="EMBL" id="RDQH01000329">
    <property type="protein sequence ID" value="RXI04915.1"/>
    <property type="molecule type" value="Genomic_DNA"/>
</dbReference>
<dbReference type="PANTHER" id="PTHR36339:SF2">
    <property type="entry name" value="F23A5.5"/>
    <property type="match status" value="1"/>
</dbReference>
<feature type="compositionally biased region" description="Basic and acidic residues" evidence="1">
    <location>
        <begin position="10"/>
        <end position="30"/>
    </location>
</feature>
<evidence type="ECO:0000256" key="1">
    <source>
        <dbReference type="SAM" id="MobiDB-lite"/>
    </source>
</evidence>